<dbReference type="GO" id="GO:0006515">
    <property type="term" value="P:protein quality control for misfolded or incompletely synthesized proteins"/>
    <property type="evidence" value="ECO:0007669"/>
    <property type="project" value="UniProtKB-UniRule"/>
</dbReference>
<dbReference type="AlphaFoldDB" id="A0A399R5T6"/>
<sequence length="205" mass="22443">MQILAGQGNPGAKYAGNRHNLGFMVLDRIASDHGFGPWKQRFQSEAAEGTIQTANGPVKLLLLKPQTFYNESGRAAGEAARFYKLPAEAVTVFHDEIDLAPGRVRVKRGGGHSGNNGIRSMLAHLGPDVRRIRLGVGHPGDKTKVMPYVLADFAKAEKEWVEALLDACSRALPYLVEGNDERYQTEVLRLAPAPKSDPRKDARES</sequence>
<feature type="site" description="Stabilizes the basic form of H active site to accept a proton" evidence="7">
    <location>
        <position position="95"/>
    </location>
</feature>
<evidence type="ECO:0000256" key="5">
    <source>
        <dbReference type="ARBA" id="ARBA00038063"/>
    </source>
</evidence>
<name>A0A399R5T6_9PROT</name>
<dbReference type="Pfam" id="PF01195">
    <property type="entry name" value="Pept_tRNA_hydro"/>
    <property type="match status" value="1"/>
</dbReference>
<keyword evidence="3 7" id="KW-0378">Hydrolase</keyword>
<evidence type="ECO:0000256" key="3">
    <source>
        <dbReference type="ARBA" id="ARBA00022801"/>
    </source>
</evidence>
<evidence type="ECO:0000256" key="2">
    <source>
        <dbReference type="ARBA" id="ARBA00022555"/>
    </source>
</evidence>
<keyword evidence="11" id="KW-1185">Reference proteome</keyword>
<dbReference type="CDD" id="cd00462">
    <property type="entry name" value="PTH"/>
    <property type="match status" value="1"/>
</dbReference>
<feature type="binding site" evidence="7">
    <location>
        <position position="68"/>
    </location>
    <ligand>
        <name>tRNA</name>
        <dbReference type="ChEBI" id="CHEBI:17843"/>
    </ligand>
</feature>
<comment type="catalytic activity">
    <reaction evidence="7 8">
        <text>an N-acyl-L-alpha-aminoacyl-tRNA + H2O = an N-acyl-L-amino acid + a tRNA + H(+)</text>
        <dbReference type="Rhea" id="RHEA:54448"/>
        <dbReference type="Rhea" id="RHEA-COMP:10123"/>
        <dbReference type="Rhea" id="RHEA-COMP:13883"/>
        <dbReference type="ChEBI" id="CHEBI:15377"/>
        <dbReference type="ChEBI" id="CHEBI:15378"/>
        <dbReference type="ChEBI" id="CHEBI:59874"/>
        <dbReference type="ChEBI" id="CHEBI:78442"/>
        <dbReference type="ChEBI" id="CHEBI:138191"/>
        <dbReference type="EC" id="3.1.1.29"/>
    </reaction>
</comment>
<comment type="function">
    <text evidence="7">Catalyzes the release of premature peptidyl moieties from peptidyl-tRNA molecules trapped in stalled 50S ribosomal subunits, and thus maintains levels of free tRNAs and 50S ribosomes.</text>
</comment>
<evidence type="ECO:0000256" key="8">
    <source>
        <dbReference type="RuleBase" id="RU000673"/>
    </source>
</evidence>
<feature type="binding site" evidence="7">
    <location>
        <position position="70"/>
    </location>
    <ligand>
        <name>tRNA</name>
        <dbReference type="ChEBI" id="CHEBI:17843"/>
    </ligand>
</feature>
<comment type="subcellular location">
    <subcellularLocation>
        <location evidence="7">Cytoplasm</location>
    </subcellularLocation>
</comment>
<keyword evidence="4 7" id="KW-0694">RNA-binding</keyword>
<comment type="caution">
    <text evidence="10">The sequence shown here is derived from an EMBL/GenBank/DDBJ whole genome shotgun (WGS) entry which is preliminary data.</text>
</comment>
<dbReference type="InterPro" id="IPR001328">
    <property type="entry name" value="Pept_tRNA_hydro"/>
</dbReference>
<organism evidence="10 11">
    <name type="scientific">Henriciella mobilis</name>
    <dbReference type="NCBI Taxonomy" id="2305467"/>
    <lineage>
        <taxon>Bacteria</taxon>
        <taxon>Pseudomonadati</taxon>
        <taxon>Pseudomonadota</taxon>
        <taxon>Alphaproteobacteria</taxon>
        <taxon>Hyphomonadales</taxon>
        <taxon>Hyphomonadaceae</taxon>
        <taxon>Henriciella</taxon>
    </lineage>
</organism>
<dbReference type="Gene3D" id="3.40.50.1470">
    <property type="entry name" value="Peptidyl-tRNA hydrolase"/>
    <property type="match status" value="1"/>
</dbReference>
<dbReference type="HAMAP" id="MF_00083">
    <property type="entry name" value="Pept_tRNA_hydro_bact"/>
    <property type="match status" value="1"/>
</dbReference>
<accession>A0A399R5T6</accession>
<comment type="similarity">
    <text evidence="5 7 9">Belongs to the PTH family.</text>
</comment>
<dbReference type="InterPro" id="IPR018171">
    <property type="entry name" value="Pept_tRNA_hydro_CS"/>
</dbReference>
<evidence type="ECO:0000313" key="10">
    <source>
        <dbReference type="EMBL" id="RIJ26698.1"/>
    </source>
</evidence>
<dbReference type="EMBL" id="QWFX01000016">
    <property type="protein sequence ID" value="RIJ26698.1"/>
    <property type="molecule type" value="Genomic_DNA"/>
</dbReference>
<dbReference type="OrthoDB" id="9800507at2"/>
<feature type="active site" description="Proton acceptor" evidence="7">
    <location>
        <position position="19"/>
    </location>
</feature>
<dbReference type="GO" id="GO:0004045">
    <property type="term" value="F:peptidyl-tRNA hydrolase activity"/>
    <property type="evidence" value="ECO:0007669"/>
    <property type="project" value="UniProtKB-UniRule"/>
</dbReference>
<comment type="function">
    <text evidence="7">Hydrolyzes ribosome-free peptidyl-tRNAs (with 1 or more amino acids incorporated), which drop off the ribosome during protein synthesis, or as a result of ribosome stalling.</text>
</comment>
<dbReference type="RefSeq" id="WP_119377592.1">
    <property type="nucleotide sequence ID" value="NZ_QWFX01000016.1"/>
</dbReference>
<dbReference type="PANTHER" id="PTHR17224:SF1">
    <property type="entry name" value="PEPTIDYL-TRNA HYDROLASE"/>
    <property type="match status" value="1"/>
</dbReference>
<dbReference type="PANTHER" id="PTHR17224">
    <property type="entry name" value="PEPTIDYL-TRNA HYDROLASE"/>
    <property type="match status" value="1"/>
</dbReference>
<comment type="subunit">
    <text evidence="7">Monomer.</text>
</comment>
<evidence type="ECO:0000313" key="11">
    <source>
        <dbReference type="Proteomes" id="UP000266385"/>
    </source>
</evidence>
<dbReference type="NCBIfam" id="TIGR00447">
    <property type="entry name" value="pth"/>
    <property type="match status" value="1"/>
</dbReference>
<evidence type="ECO:0000256" key="9">
    <source>
        <dbReference type="RuleBase" id="RU004320"/>
    </source>
</evidence>
<dbReference type="GO" id="GO:0072344">
    <property type="term" value="P:rescue of stalled ribosome"/>
    <property type="evidence" value="ECO:0007669"/>
    <property type="project" value="UniProtKB-UniRule"/>
</dbReference>
<feature type="site" description="Discriminates between blocked and unblocked aminoacyl-tRNA" evidence="7">
    <location>
        <position position="9"/>
    </location>
</feature>
<keyword evidence="7" id="KW-0963">Cytoplasm</keyword>
<dbReference type="GO" id="GO:0000049">
    <property type="term" value="F:tRNA binding"/>
    <property type="evidence" value="ECO:0007669"/>
    <property type="project" value="UniProtKB-UniRule"/>
</dbReference>
<evidence type="ECO:0000256" key="6">
    <source>
        <dbReference type="ARBA" id="ARBA00050038"/>
    </source>
</evidence>
<feature type="binding site" evidence="7">
    <location>
        <position position="116"/>
    </location>
    <ligand>
        <name>tRNA</name>
        <dbReference type="ChEBI" id="CHEBI:17843"/>
    </ligand>
</feature>
<dbReference type="EC" id="3.1.1.29" evidence="1 7"/>
<dbReference type="Proteomes" id="UP000266385">
    <property type="component" value="Unassembled WGS sequence"/>
</dbReference>
<dbReference type="InterPro" id="IPR036416">
    <property type="entry name" value="Pept_tRNA_hydro_sf"/>
</dbReference>
<evidence type="ECO:0000256" key="4">
    <source>
        <dbReference type="ARBA" id="ARBA00022884"/>
    </source>
</evidence>
<protein>
    <recommendedName>
        <fullName evidence="6 7">Peptidyl-tRNA hydrolase</fullName>
        <shortName evidence="7">Pth</shortName>
        <ecNumber evidence="1 7">3.1.1.29</ecNumber>
    </recommendedName>
</protein>
<reference evidence="10 11" key="1">
    <citation type="submission" date="2018-08" db="EMBL/GenBank/DDBJ databases">
        <title>Henriciella mobilis sp. nov., isolated from seawater.</title>
        <authorList>
            <person name="Cheng H."/>
            <person name="Wu Y.-H."/>
            <person name="Xu X.-W."/>
            <person name="Guo L.-L."/>
        </authorList>
    </citation>
    <scope>NUCLEOTIDE SEQUENCE [LARGE SCALE GENOMIC DNA]</scope>
    <source>
        <strain evidence="10 11">JN25</strain>
    </source>
</reference>
<dbReference type="GO" id="GO:0005737">
    <property type="term" value="C:cytoplasm"/>
    <property type="evidence" value="ECO:0007669"/>
    <property type="project" value="UniProtKB-SubCell"/>
</dbReference>
<evidence type="ECO:0000256" key="7">
    <source>
        <dbReference type="HAMAP-Rule" id="MF_00083"/>
    </source>
</evidence>
<dbReference type="SUPFAM" id="SSF53178">
    <property type="entry name" value="Peptidyl-tRNA hydrolase-like"/>
    <property type="match status" value="1"/>
</dbReference>
<keyword evidence="2 7" id="KW-0820">tRNA-binding</keyword>
<feature type="binding site" evidence="7">
    <location>
        <position position="14"/>
    </location>
    <ligand>
        <name>tRNA</name>
        <dbReference type="ChEBI" id="CHEBI:17843"/>
    </ligand>
</feature>
<gene>
    <name evidence="7" type="primary">pth</name>
    <name evidence="10" type="ORF">D1223_17270</name>
</gene>
<proteinExistence type="inferred from homology"/>
<dbReference type="PROSITE" id="PS01195">
    <property type="entry name" value="PEPT_TRNA_HYDROL_1"/>
    <property type="match status" value="1"/>
</dbReference>
<evidence type="ECO:0000256" key="1">
    <source>
        <dbReference type="ARBA" id="ARBA00013260"/>
    </source>
</evidence>